<accession>A0A095YM75</accession>
<evidence type="ECO:0000313" key="3">
    <source>
        <dbReference type="Proteomes" id="UP000029629"/>
    </source>
</evidence>
<keyword evidence="3" id="KW-1185">Reference proteome</keyword>
<evidence type="ECO:0000313" key="2">
    <source>
        <dbReference type="EMBL" id="KGF23575.1"/>
    </source>
</evidence>
<feature type="transmembrane region" description="Helical" evidence="1">
    <location>
        <begin position="77"/>
        <end position="98"/>
    </location>
</feature>
<feature type="transmembrane region" description="Helical" evidence="1">
    <location>
        <begin position="104"/>
        <end position="128"/>
    </location>
</feature>
<protein>
    <submittedName>
        <fullName evidence="2">Uncharacterized protein</fullName>
    </submittedName>
</protein>
<evidence type="ECO:0000256" key="1">
    <source>
        <dbReference type="SAM" id="Phobius"/>
    </source>
</evidence>
<proteinExistence type="predicted"/>
<dbReference type="EMBL" id="JRNI01000138">
    <property type="protein sequence ID" value="KGF23575.1"/>
    <property type="molecule type" value="Genomic_DNA"/>
</dbReference>
<dbReference type="AlphaFoldDB" id="A0A095YM75"/>
<dbReference type="Proteomes" id="UP000029629">
    <property type="component" value="Unassembled WGS sequence"/>
</dbReference>
<gene>
    <name evidence="2" type="ORF">HMPREF2130_11895</name>
</gene>
<comment type="caution">
    <text evidence="2">The sequence shown here is derived from an EMBL/GenBank/DDBJ whole genome shotgun (WGS) entry which is preliminary data.</text>
</comment>
<reference evidence="2 3" key="1">
    <citation type="submission" date="2014-07" db="EMBL/GenBank/DDBJ databases">
        <authorList>
            <person name="McCorrison J."/>
            <person name="Sanka R."/>
            <person name="Torralba M."/>
            <person name="Gillis M."/>
            <person name="Haft D.H."/>
            <person name="Methe B."/>
            <person name="Sutton G."/>
            <person name="Nelson K.E."/>
        </authorList>
    </citation>
    <scope>NUCLEOTIDE SEQUENCE [LARGE SCALE GENOMIC DNA]</scope>
    <source>
        <strain evidence="2 3">DNF00040</strain>
    </source>
</reference>
<sequence>MKQVKYRRFLLAYFLCPFIYSTVLGLLSVGVTTESFHLLYVFSFFIPLAGSILFSVHIVFLSLLAFYLYKRIGFYKLLVLMNVATYFSLSIFFLIPLIEDGLDYWYRYSLVIGGPSMLIQTIMLLILIPRK</sequence>
<dbReference type="RefSeq" id="WP_036561464.1">
    <property type="nucleotide sequence ID" value="NZ_JRNI01000138.1"/>
</dbReference>
<keyword evidence="1" id="KW-1133">Transmembrane helix</keyword>
<name>A0A095YM75_9BURK</name>
<organism evidence="2 3">
    <name type="scientific">Oligella urethralis DNF00040</name>
    <dbReference type="NCBI Taxonomy" id="1401065"/>
    <lineage>
        <taxon>Bacteria</taxon>
        <taxon>Pseudomonadati</taxon>
        <taxon>Pseudomonadota</taxon>
        <taxon>Betaproteobacteria</taxon>
        <taxon>Burkholderiales</taxon>
        <taxon>Alcaligenaceae</taxon>
        <taxon>Oligella</taxon>
    </lineage>
</organism>
<feature type="transmembrane region" description="Helical" evidence="1">
    <location>
        <begin position="38"/>
        <end position="65"/>
    </location>
</feature>
<keyword evidence="1" id="KW-0472">Membrane</keyword>
<keyword evidence="1" id="KW-0812">Transmembrane</keyword>
<feature type="transmembrane region" description="Helical" evidence="1">
    <location>
        <begin position="12"/>
        <end position="32"/>
    </location>
</feature>